<dbReference type="CDD" id="cd10318">
    <property type="entry name" value="RGL11"/>
    <property type="match status" value="1"/>
</dbReference>
<sequence>MSTAIVSRIKSICAVVLSFLMVCSLIVAPIPGHASSDSLPARQAEYLNRGLVAMLVDNGVFLSWRYLHTDPAEIAFNVYKNGSKVNAEPLREVTNYVDTTGADSSQYQISTIVAGKEEIQPETVSVWHRNYLPIPLDKPADGRTKDGGTYSYTASDASVADVDGDGEYEIVFLWNPTNAKDNSQAGYTGNVYMDAVELDGSKLWRIDLGVNIRAGAHYSPFMVYDFDGNGKAEVVVKTADGTKDGKGTVIGDGSKDYRNEGGYILSGPEYLTLFDGATGAAMSTVNYDPPRGNVSDWGDGYGNRVDRFLATVAYLDGQKPSVIMTRGYYTRTVLAAYDYVGGELVKRWVFDTNEAGKQYEAQGNHGLSVLDVDADGKDEIMFGALAINDDGTLLYSTGLGHGDAMHAGKLDPNRDGYQVVSVHEHTNAEYGLEMRDAATGEIIWGEYTGKDTGRGMSADIDPNYPGYESWATTIVDGQMVPLTSTYAANGQAIYGLNEGPKSANFGIWWDGDLGRELFDHVWDNSTGKGIPVIYNWDYENKKLDEMFRAQGALTNNGTKGNPAIQADILGDWREEVLLRSEDSTEYRLYSTTIPTSYRIPALMQDPVYRLGVAWQNAGYNQPPHTSFHIGFGETAFPQANIDPVGGPQALEPVYRFDFGTDTAAASIGVQGTLYAKDAGYGFENASGITVASNHVSLPADAKFAVDLPNANYKVTLKLGDAARDGNVGVKSEFVQKLKVADVPKAAPLVYSYDIALVDGQLEFIFSGTAIDVQEITIEKIPAAQAGPSTTIYMAGDSTMQSYSAMQAPQEGWGQQFGRYFANGVVVENDAIGGRSSKSFMVDGRLDTILREIKPGDYFFISFGHNDASVGIPDRYASPADYKTYLARYVNGAKQRGATPVLLTPVGRRDFNTITQEFNVSFPEYVNAAKEVARELNAALIDLSQLSIAHYNKVGLAASEKLFLYANPGEYPKYPNGVNDNTHFSGYGAQVIAGLVAGAVKGMNIGISSSVIDPDIIEPEPEPEQQRYAENFEGDPAAVQYAMVNATGIAGTMTGTVVDQSGNKVLSVVGSGSGNRAKVFRLFDAVNGDIVHVNFNWNTGNVGASPSEGHLSLQDANENLILTLYTTSGTNTPIGYFPGHYTPDYGTGTTAIPGGTATNLTKNQWVNVKADLNFAEKTIDLTLTSLTDPSVTQTIEDIPMSAGTAYANNVRALRFLGTRKGGGGTLSWTTQIDNVRIEGAKLDPTAGDQAALIALRDEVKGLDLSAYTEQSIAVLNRALAAAEAIIGTEATQAQVDHAFNALTVAKQSLASEARGDISKYQFDFGAGGAAEGYTQVDAKRAYVEGNGYGFADTTLALDENRGTGSALTEDFTRVNGTSFLVEMKPANYRVTMTIGDAQEATNAGVTVEQMAKVPVGTVPKGEFKEITYDIALIDGILGFEFSGNTPKINALTIERLPDNGAGQKPVIYLASDSTVANYAESYRPQAGWGETLGNYFNLEQVSIDNRAVGGLSSKTFLVGGYLNDILLGIHEGDYLFMQWSHNDSTPSRPERYLTPEQFKVYLKAYINGAMQRGAIPVLVTPVNRRDFNGETLNKSFPEYVQAMKETAQETGTLIVDLNQASWEYFQQLGTEGTKDIFMWVDGKEDNTHLQMNGAIKVSELVAKLVRELNSPLSSYVKREGLYASLSGSPASVVGGSLFNTNYELHNVKEGYYAQDITVTYDADKLEFVSAVSLAEGFQLLNVDKGRPGTVRIIAASEGESGVIGEDATLIQLNWKAKKLGETASAAISIVGTAATGTGEEKQIGAAAKAVQIRNATDKTALVSLLVTAQAQFDAAQVGAKPGQYPQQAKTAFGAAITQATAVTVDEFATASQIAQAVEALTGAMNAFAASVIVAQPGDSNEDGAYSIGDLGIVAAAYGKTSDDAQWNAIYKKYDFNQDNVIELQDLVVVAQGILTTK</sequence>
<dbReference type="SUPFAM" id="SSF49785">
    <property type="entry name" value="Galactose-binding domain-like"/>
    <property type="match status" value="2"/>
</dbReference>
<dbReference type="RefSeq" id="WP_377496575.1">
    <property type="nucleotide sequence ID" value="NZ_JBHMDO010000031.1"/>
</dbReference>
<protein>
    <submittedName>
        <fullName evidence="2">GDSL-type esterase/lipase family protein</fullName>
    </submittedName>
</protein>
<dbReference type="InterPro" id="IPR037459">
    <property type="entry name" value="RhgT-like"/>
</dbReference>
<keyword evidence="3" id="KW-1185">Reference proteome</keyword>
<accession>A0ABV5KUD5</accession>
<dbReference type="PROSITE" id="PS00018">
    <property type="entry name" value="EF_HAND_1"/>
    <property type="match status" value="1"/>
</dbReference>
<dbReference type="PANTHER" id="PTHR43118">
    <property type="entry name" value="RHAMNOGALACTURONAN LYASE (EUROFUNG)"/>
    <property type="match status" value="1"/>
</dbReference>
<dbReference type="Pfam" id="PF21348">
    <property type="entry name" value="RGL11_C"/>
    <property type="match status" value="1"/>
</dbReference>
<dbReference type="Gene3D" id="1.10.1330.10">
    <property type="entry name" value="Dockerin domain"/>
    <property type="match status" value="1"/>
</dbReference>
<organism evidence="2 3">
    <name type="scientific">Paenibacillus aurantiacus</name>
    <dbReference type="NCBI Taxonomy" id="1936118"/>
    <lineage>
        <taxon>Bacteria</taxon>
        <taxon>Bacillati</taxon>
        <taxon>Bacillota</taxon>
        <taxon>Bacilli</taxon>
        <taxon>Bacillales</taxon>
        <taxon>Paenibacillaceae</taxon>
        <taxon>Paenibacillus</taxon>
    </lineage>
</organism>
<dbReference type="SUPFAM" id="SSF52266">
    <property type="entry name" value="SGNH hydrolase"/>
    <property type="match status" value="2"/>
</dbReference>
<evidence type="ECO:0000259" key="1">
    <source>
        <dbReference type="PROSITE" id="PS50222"/>
    </source>
</evidence>
<dbReference type="Gene3D" id="2.60.40.10">
    <property type="entry name" value="Immunoglobulins"/>
    <property type="match status" value="1"/>
</dbReference>
<dbReference type="InterPro" id="IPR036514">
    <property type="entry name" value="SGNH_hydro_sf"/>
</dbReference>
<name>A0ABV5KUD5_9BACL</name>
<dbReference type="Gene3D" id="2.60.120.430">
    <property type="entry name" value="Galactose-binding lectin"/>
    <property type="match status" value="2"/>
</dbReference>
<reference evidence="2 3" key="1">
    <citation type="submission" date="2024-09" db="EMBL/GenBank/DDBJ databases">
        <authorList>
            <person name="Sun Q."/>
            <person name="Mori K."/>
        </authorList>
    </citation>
    <scope>NUCLEOTIDE SEQUENCE [LARGE SCALE GENOMIC DNA]</scope>
    <source>
        <strain evidence="2 3">TISTR 2452</strain>
    </source>
</reference>
<proteinExistence type="predicted"/>
<dbReference type="CDD" id="cd01821">
    <property type="entry name" value="Rhamnogalacturan_acetylesterase_like"/>
    <property type="match status" value="2"/>
</dbReference>
<dbReference type="InterPro" id="IPR036439">
    <property type="entry name" value="Dockerin_dom_sf"/>
</dbReference>
<dbReference type="InterPro" id="IPR013830">
    <property type="entry name" value="SGNH_hydro"/>
</dbReference>
<evidence type="ECO:0000313" key="3">
    <source>
        <dbReference type="Proteomes" id="UP001589747"/>
    </source>
</evidence>
<dbReference type="InterPro" id="IPR034641">
    <property type="entry name" value="RGL11"/>
</dbReference>
<dbReference type="Pfam" id="PF13472">
    <property type="entry name" value="Lipase_GDSL_2"/>
    <property type="match status" value="1"/>
</dbReference>
<dbReference type="InterPro" id="IPR049366">
    <property type="entry name" value="RGL11_C"/>
</dbReference>
<dbReference type="Pfam" id="PF07554">
    <property type="entry name" value="FIVAR"/>
    <property type="match status" value="2"/>
</dbReference>
<dbReference type="Pfam" id="PF18370">
    <property type="entry name" value="RGI_lyase"/>
    <property type="match status" value="1"/>
</dbReference>
<dbReference type="InterPro" id="IPR013783">
    <property type="entry name" value="Ig-like_fold"/>
</dbReference>
<dbReference type="CDD" id="cd08547">
    <property type="entry name" value="Type_II_cohesin"/>
    <property type="match status" value="1"/>
</dbReference>
<dbReference type="InterPro" id="IPR049033">
    <property type="entry name" value="AGA-YXIM_GBD"/>
</dbReference>
<dbReference type="EMBL" id="JBHMDO010000031">
    <property type="protein sequence ID" value="MFB9327843.1"/>
    <property type="molecule type" value="Genomic_DNA"/>
</dbReference>
<dbReference type="InterPro" id="IPR002102">
    <property type="entry name" value="Cohesin_dom"/>
</dbReference>
<dbReference type="PANTHER" id="PTHR43118:SF1">
    <property type="entry name" value="RHAMNOGALACTURONAN LYASE (EUROFUNG)"/>
    <property type="match status" value="1"/>
</dbReference>
<evidence type="ECO:0000313" key="2">
    <source>
        <dbReference type="EMBL" id="MFB9327843.1"/>
    </source>
</evidence>
<feature type="domain" description="EF-hand" evidence="1">
    <location>
        <begin position="1920"/>
        <end position="1955"/>
    </location>
</feature>
<dbReference type="InterPro" id="IPR008965">
    <property type="entry name" value="CBM2/CBM3_carb-bd_dom_sf"/>
</dbReference>
<dbReference type="Gene3D" id="1.20.1270.90">
    <property type="entry name" value="AF1782-like"/>
    <property type="match status" value="2"/>
</dbReference>
<dbReference type="Proteomes" id="UP001589747">
    <property type="component" value="Unassembled WGS sequence"/>
</dbReference>
<dbReference type="InterPro" id="IPR028994">
    <property type="entry name" value="Integrin_alpha_N"/>
</dbReference>
<dbReference type="Pfam" id="PF00963">
    <property type="entry name" value="Cohesin"/>
    <property type="match status" value="1"/>
</dbReference>
<dbReference type="InterPro" id="IPR041624">
    <property type="entry name" value="RGI_lyase"/>
</dbReference>
<dbReference type="Pfam" id="PF21254">
    <property type="entry name" value="AGA-YXIM_GBD"/>
    <property type="match status" value="2"/>
</dbReference>
<dbReference type="InterPro" id="IPR002048">
    <property type="entry name" value="EF_hand_dom"/>
</dbReference>
<dbReference type="InterPro" id="IPR008979">
    <property type="entry name" value="Galactose-bd-like_sf"/>
</dbReference>
<dbReference type="Gene3D" id="2.60.40.680">
    <property type="match status" value="1"/>
</dbReference>
<gene>
    <name evidence="2" type="ORF">ACFFSY_18100</name>
</gene>
<dbReference type="SUPFAM" id="SSF49384">
    <property type="entry name" value="Carbohydrate-binding domain"/>
    <property type="match status" value="1"/>
</dbReference>
<dbReference type="Gene3D" id="3.40.50.1110">
    <property type="entry name" value="SGNH hydrolase"/>
    <property type="match status" value="2"/>
</dbReference>
<dbReference type="SUPFAM" id="SSF69318">
    <property type="entry name" value="Integrin alpha N-terminal domain"/>
    <property type="match status" value="1"/>
</dbReference>
<comment type="caution">
    <text evidence="2">The sequence shown here is derived from an EMBL/GenBank/DDBJ whole genome shotgun (WGS) entry which is preliminary data.</text>
</comment>
<dbReference type="PROSITE" id="PS50222">
    <property type="entry name" value="EF_HAND_2"/>
    <property type="match status" value="1"/>
</dbReference>
<dbReference type="InterPro" id="IPR018247">
    <property type="entry name" value="EF_Hand_1_Ca_BS"/>
</dbReference>